<evidence type="ECO:0000313" key="3">
    <source>
        <dbReference type="Proteomes" id="UP000179786"/>
    </source>
</evidence>
<sequence>MFKGDTMNIQRVWQLAQFELTRLFATKRGLLALSAFAMLWLMILRYPIGHAVPFLSSPEFSGVAQQLAGNVGLKALASWPQAELAIFWLIALYSFPVFALFVCSDQTVGDRQRGTLRFLSLRCTRDETLMGRFLGQLTIVFSLIALTALATFCVMVYRAPELFLSGSLLAFTLVIQLTVIVMPFIALMAVLNLISSSSRLSIVLAILLFTLGNALLSFASSYLSAIEVLFYIFPGVQLLDVAPHENVPLILWGLPAIQTAALLALGVFIFRRRAL</sequence>
<evidence type="ECO:0008006" key="4">
    <source>
        <dbReference type="Google" id="ProtNLM"/>
    </source>
</evidence>
<evidence type="ECO:0000313" key="2">
    <source>
        <dbReference type="EMBL" id="OHU88380.1"/>
    </source>
</evidence>
<feature type="transmembrane region" description="Helical" evidence="1">
    <location>
        <begin position="203"/>
        <end position="233"/>
    </location>
</feature>
<evidence type="ECO:0000256" key="1">
    <source>
        <dbReference type="SAM" id="Phobius"/>
    </source>
</evidence>
<dbReference type="STRING" id="1859457.BET10_20115"/>
<name>A0A1S1MQM7_9GAMM</name>
<feature type="transmembrane region" description="Helical" evidence="1">
    <location>
        <begin position="249"/>
        <end position="270"/>
    </location>
</feature>
<feature type="transmembrane region" description="Helical" evidence="1">
    <location>
        <begin position="133"/>
        <end position="157"/>
    </location>
</feature>
<keyword evidence="1" id="KW-0472">Membrane</keyword>
<proteinExistence type="predicted"/>
<organism evidence="2 3">
    <name type="scientific">Pseudoalteromonas amylolytica</name>
    <dbReference type="NCBI Taxonomy" id="1859457"/>
    <lineage>
        <taxon>Bacteria</taxon>
        <taxon>Pseudomonadati</taxon>
        <taxon>Pseudomonadota</taxon>
        <taxon>Gammaproteobacteria</taxon>
        <taxon>Alteromonadales</taxon>
        <taxon>Pseudoalteromonadaceae</taxon>
        <taxon>Pseudoalteromonas</taxon>
    </lineage>
</organism>
<gene>
    <name evidence="2" type="ORF">BET10_20115</name>
</gene>
<feature type="transmembrane region" description="Helical" evidence="1">
    <location>
        <begin position="169"/>
        <end position="191"/>
    </location>
</feature>
<comment type="caution">
    <text evidence="2">The sequence shown here is derived from an EMBL/GenBank/DDBJ whole genome shotgun (WGS) entry which is preliminary data.</text>
</comment>
<dbReference type="GO" id="GO:0140359">
    <property type="term" value="F:ABC-type transporter activity"/>
    <property type="evidence" value="ECO:0007669"/>
    <property type="project" value="InterPro"/>
</dbReference>
<dbReference type="EMBL" id="MKJU01000031">
    <property type="protein sequence ID" value="OHU88380.1"/>
    <property type="molecule type" value="Genomic_DNA"/>
</dbReference>
<dbReference type="GO" id="GO:0005886">
    <property type="term" value="C:plasma membrane"/>
    <property type="evidence" value="ECO:0007669"/>
    <property type="project" value="UniProtKB-SubCell"/>
</dbReference>
<accession>A0A1S1MQM7</accession>
<feature type="transmembrane region" description="Helical" evidence="1">
    <location>
        <begin position="85"/>
        <end position="103"/>
    </location>
</feature>
<keyword evidence="1" id="KW-1133">Transmembrane helix</keyword>
<dbReference type="Pfam" id="PF12679">
    <property type="entry name" value="ABC2_membrane_2"/>
    <property type="match status" value="1"/>
</dbReference>
<dbReference type="Proteomes" id="UP000179786">
    <property type="component" value="Unassembled WGS sequence"/>
</dbReference>
<feature type="transmembrane region" description="Helical" evidence="1">
    <location>
        <begin position="30"/>
        <end position="48"/>
    </location>
</feature>
<dbReference type="AlphaFoldDB" id="A0A1S1MQM7"/>
<protein>
    <recommendedName>
        <fullName evidence="4">ABC transporter</fullName>
    </recommendedName>
</protein>
<reference evidence="2 3" key="1">
    <citation type="submission" date="2016-09" db="EMBL/GenBank/DDBJ databases">
        <title>Pseudoalteromonas amylolytica sp. nov., isolated from the surface seawater.</title>
        <authorList>
            <person name="Wu Y.-H."/>
            <person name="Cheng H."/>
            <person name="Jin X.-B."/>
            <person name="Wang C.-S."/>
            <person name="Xu X.-W."/>
        </authorList>
    </citation>
    <scope>NUCLEOTIDE SEQUENCE [LARGE SCALE GENOMIC DNA]</scope>
    <source>
        <strain evidence="2 3">JW1</strain>
    </source>
</reference>
<keyword evidence="1" id="KW-0812">Transmembrane</keyword>
<keyword evidence="3" id="KW-1185">Reference proteome</keyword>